<dbReference type="Proteomes" id="UP000285266">
    <property type="component" value="Unassembled WGS sequence"/>
</dbReference>
<dbReference type="Pfam" id="PF18885">
    <property type="entry name" value="DUF5648"/>
    <property type="match status" value="1"/>
</dbReference>
<name>A0A423UCL6_9BIFI</name>
<dbReference type="AlphaFoldDB" id="A0A423UCL6"/>
<protein>
    <submittedName>
        <fullName evidence="3">Glycosyl hydrolase family 25</fullName>
    </submittedName>
</protein>
<proteinExistence type="predicted"/>
<keyword evidence="3" id="KW-0378">Hydrolase</keyword>
<dbReference type="EMBL" id="QRAJ01000010">
    <property type="protein sequence ID" value="ROT86433.1"/>
    <property type="molecule type" value="Genomic_DNA"/>
</dbReference>
<evidence type="ECO:0000256" key="1">
    <source>
        <dbReference type="SAM" id="MobiDB-lite"/>
    </source>
</evidence>
<evidence type="ECO:0000259" key="2">
    <source>
        <dbReference type="Pfam" id="PF18885"/>
    </source>
</evidence>
<dbReference type="InterPro" id="IPR043708">
    <property type="entry name" value="DUF5648"/>
</dbReference>
<reference evidence="3 4" key="1">
    <citation type="submission" date="2018-07" db="EMBL/GenBank/DDBJ databases">
        <title>The role of parmesan cheese in vectoring bovine microbiota.</title>
        <authorList>
            <person name="Lugli G.A."/>
            <person name="Milani C."/>
        </authorList>
    </citation>
    <scope>NUCLEOTIDE SEQUENCE [LARGE SCALE GENOMIC DNA]</scope>
    <source>
        <strain evidence="3 4">BMONG18</strain>
    </source>
</reference>
<gene>
    <name evidence="3" type="ORF">BMONG18_1484</name>
</gene>
<sequence length="168" mass="18969">NVSMKASATGHHAKSKPCIINNRRYQSPQKPTKQREQKPVHFNYTVRLAEYRALLALGWRDEGTAFQGVASGVAGAVPVYREYNPNDGNHNWTRRRSEHDALVKLGWRDEGTAWWVPKDGASGSVPVYRLYNPYSGEHVYTTNAREYAQVGVAGWHREGVAWDGYPKA</sequence>
<accession>A0A423UCL6</accession>
<dbReference type="GO" id="GO:0016787">
    <property type="term" value="F:hydrolase activity"/>
    <property type="evidence" value="ECO:0007669"/>
    <property type="project" value="UniProtKB-KW"/>
</dbReference>
<evidence type="ECO:0000313" key="3">
    <source>
        <dbReference type="EMBL" id="ROT86433.1"/>
    </source>
</evidence>
<evidence type="ECO:0000313" key="4">
    <source>
        <dbReference type="Proteomes" id="UP000285266"/>
    </source>
</evidence>
<feature type="region of interest" description="Disordered" evidence="1">
    <location>
        <begin position="1"/>
        <end position="38"/>
    </location>
</feature>
<organism evidence="3 4">
    <name type="scientific">Bifidobacterium mongoliense</name>
    <dbReference type="NCBI Taxonomy" id="518643"/>
    <lineage>
        <taxon>Bacteria</taxon>
        <taxon>Bacillati</taxon>
        <taxon>Actinomycetota</taxon>
        <taxon>Actinomycetes</taxon>
        <taxon>Bifidobacteriales</taxon>
        <taxon>Bifidobacteriaceae</taxon>
        <taxon>Bifidobacterium</taxon>
    </lineage>
</organism>
<feature type="non-terminal residue" evidence="3">
    <location>
        <position position="1"/>
    </location>
</feature>
<comment type="caution">
    <text evidence="3">The sequence shown here is derived from an EMBL/GenBank/DDBJ whole genome shotgun (WGS) entry which is preliminary data.</text>
</comment>
<feature type="domain" description="DUF5648" evidence="2">
    <location>
        <begin position="41"/>
        <end position="163"/>
    </location>
</feature>